<dbReference type="Pfam" id="PF01381">
    <property type="entry name" value="HTH_3"/>
    <property type="match status" value="1"/>
</dbReference>
<keyword evidence="3" id="KW-0804">Transcription</keyword>
<evidence type="ECO:0000313" key="5">
    <source>
        <dbReference type="EMBL" id="MCB5196867.1"/>
    </source>
</evidence>
<protein>
    <submittedName>
        <fullName evidence="5">Helix-turn-helix domain-containing protein</fullName>
    </submittedName>
</protein>
<dbReference type="PANTHER" id="PTHR36511">
    <property type="entry name" value="MERR FAMILY BACTERIAL REGULATORY PROTEIN"/>
    <property type="match status" value="1"/>
</dbReference>
<dbReference type="Proteomes" id="UP001198034">
    <property type="component" value="Unassembled WGS sequence"/>
</dbReference>
<dbReference type="InterPro" id="IPR001387">
    <property type="entry name" value="Cro/C1-type_HTH"/>
</dbReference>
<dbReference type="CDD" id="cd00093">
    <property type="entry name" value="HTH_XRE"/>
    <property type="match status" value="1"/>
</dbReference>
<keyword evidence="1" id="KW-0805">Transcription regulation</keyword>
<dbReference type="EMBL" id="JAJAWG010000007">
    <property type="protein sequence ID" value="MCB5196867.1"/>
    <property type="molecule type" value="Genomic_DNA"/>
</dbReference>
<keyword evidence="2" id="KW-0238">DNA-binding</keyword>
<dbReference type="InterPro" id="IPR010982">
    <property type="entry name" value="Lambda_DNA-bd_dom_sf"/>
</dbReference>
<evidence type="ECO:0000256" key="2">
    <source>
        <dbReference type="ARBA" id="ARBA00023125"/>
    </source>
</evidence>
<organism evidence="5 6">
    <name type="scientific">Deefgea salmonis</name>
    <dbReference type="NCBI Taxonomy" id="2875502"/>
    <lineage>
        <taxon>Bacteria</taxon>
        <taxon>Pseudomonadati</taxon>
        <taxon>Pseudomonadota</taxon>
        <taxon>Betaproteobacteria</taxon>
        <taxon>Neisseriales</taxon>
        <taxon>Chitinibacteraceae</taxon>
        <taxon>Deefgea</taxon>
    </lineage>
</organism>
<dbReference type="RefSeq" id="WP_226764608.1">
    <property type="nucleotide sequence ID" value="NZ_JAJAWG010000007.1"/>
</dbReference>
<evidence type="ECO:0000259" key="4">
    <source>
        <dbReference type="PROSITE" id="PS50943"/>
    </source>
</evidence>
<dbReference type="Gene3D" id="1.10.260.40">
    <property type="entry name" value="lambda repressor-like DNA-binding domains"/>
    <property type="match status" value="1"/>
</dbReference>
<gene>
    <name evidence="5" type="ORF">LG219_11365</name>
</gene>
<keyword evidence="6" id="KW-1185">Reference proteome</keyword>
<evidence type="ECO:0000313" key="6">
    <source>
        <dbReference type="Proteomes" id="UP001198034"/>
    </source>
</evidence>
<feature type="domain" description="HTH cro/C1-type" evidence="4">
    <location>
        <begin position="44"/>
        <end position="80"/>
    </location>
</feature>
<evidence type="ECO:0000256" key="3">
    <source>
        <dbReference type="ARBA" id="ARBA00023163"/>
    </source>
</evidence>
<dbReference type="PROSITE" id="PS50943">
    <property type="entry name" value="HTH_CROC1"/>
    <property type="match status" value="1"/>
</dbReference>
<evidence type="ECO:0000256" key="1">
    <source>
        <dbReference type="ARBA" id="ARBA00023015"/>
    </source>
</evidence>
<dbReference type="PANTHER" id="PTHR36511:SF3">
    <property type="entry name" value="ANTITOXIN HIGA-2"/>
    <property type="match status" value="1"/>
</dbReference>
<sequence>MPLKLLTDAELTAFEAGRDIAAELEESVRQMLAGETFAVPLPPVVAARAKTGLSQAAFSALLGVSVGTLQAWEHGRRNPSKAAQTLLRIANDTPEILRKYAL</sequence>
<accession>A0ABS8BMN3</accession>
<reference evidence="5 6" key="1">
    <citation type="submission" date="2021-10" db="EMBL/GenBank/DDBJ databases">
        <authorList>
            <person name="Chen M."/>
        </authorList>
    </citation>
    <scope>NUCLEOTIDE SEQUENCE [LARGE SCALE GENOMIC DNA]</scope>
    <source>
        <strain evidence="5 6">H3-26</strain>
    </source>
</reference>
<proteinExistence type="predicted"/>
<dbReference type="InterPro" id="IPR052359">
    <property type="entry name" value="HTH-type_reg/antitoxin"/>
</dbReference>
<dbReference type="SUPFAM" id="SSF47413">
    <property type="entry name" value="lambda repressor-like DNA-binding domains"/>
    <property type="match status" value="1"/>
</dbReference>
<name>A0ABS8BMN3_9NEIS</name>
<comment type="caution">
    <text evidence="5">The sequence shown here is derived from an EMBL/GenBank/DDBJ whole genome shotgun (WGS) entry which is preliminary data.</text>
</comment>